<dbReference type="PROSITE" id="PS51257">
    <property type="entry name" value="PROKAR_LIPOPROTEIN"/>
    <property type="match status" value="1"/>
</dbReference>
<evidence type="ECO:0000313" key="4">
    <source>
        <dbReference type="Proteomes" id="UP001601627"/>
    </source>
</evidence>
<protein>
    <submittedName>
        <fullName evidence="3">ParB/RepB/Spo0J family partition protein</fullName>
    </submittedName>
</protein>
<comment type="caution">
    <text evidence="3">The sequence shown here is derived from an EMBL/GenBank/DDBJ whole genome shotgun (WGS) entry which is preliminary data.</text>
</comment>
<dbReference type="InterPro" id="IPR050336">
    <property type="entry name" value="Chromosome_partition/occlusion"/>
</dbReference>
<sequence length="731" mass="79739">MPSLPRGPLHIPGPGLYACRSGGTQATATTFPVQSDERLVVLAGVLQALAVPDGHQVITPTRRCHAPHLGVGPALALRLSRTQPVYRRPEDIATAESLLAVLDADEQGPWMLSPERLDVLTRAMDARSARLPSTARQHPDFDAAIRAAHTRSRALTPRLNPLTPQPEFPQFRGYLDPQKEVPIMESRGRPTFKAPPIRHYGKEKESPMATAVSTPTSTPVTPEEDIAHVVVLDAALLVRDECNAREHDTEPDEKLIGSVKEIGVEEPISVRPRPDGIYGVFKGWRRAQAAQVANATAEAEGRPVRPVKAYVRQDLVGRDGWTRFLSLVENDHREGMSARDTLRAQELALIDMSEVDRRTAAKALGVGRNAARQAKTAQKLDDATLRRATAGGMDLEQTAQLAEVSDVRGAENRLLRALQRDHEDGGGGRGHWDQEMALLRAEQADAAARAKVVEELKAAGIPLLRTVGYGQKDPSRPLAELTTGLGAPLSEDNHKGCPGHSARLDEEHRPIWHCADPAAHGHKARPKPKQPKTEEDERRAEERARTVACNRAWKAAAGPRQEFVKRLVRGKTLPEEARQFAQRIVLDLPRFYGKWADKQRTETLALLLGATDPQKEAPSQVAAGFPKNRLANVLFAQVAAAFEDDIREPKQFDTARGTHVCLWESPSPLQASYLLLLESLGQADNGSYQLSEVAQQAVASHRPTTDADSDADASTSTSTEAEADSDASADA</sequence>
<dbReference type="RefSeq" id="WP_388238412.1">
    <property type="nucleotide sequence ID" value="NZ_JBHVZQ010000029.1"/>
</dbReference>
<dbReference type="PANTHER" id="PTHR33375:SF1">
    <property type="entry name" value="CHROMOSOME-PARTITIONING PROTEIN PARB-RELATED"/>
    <property type="match status" value="1"/>
</dbReference>
<evidence type="ECO:0000313" key="3">
    <source>
        <dbReference type="EMBL" id="MFF1276953.1"/>
    </source>
</evidence>
<dbReference type="PANTHER" id="PTHR33375">
    <property type="entry name" value="CHROMOSOME-PARTITIONING PROTEIN PARB-RELATED"/>
    <property type="match status" value="1"/>
</dbReference>
<evidence type="ECO:0000259" key="2">
    <source>
        <dbReference type="SMART" id="SM00470"/>
    </source>
</evidence>
<feature type="compositionally biased region" description="Basic and acidic residues" evidence="1">
    <location>
        <begin position="531"/>
        <end position="542"/>
    </location>
</feature>
<dbReference type="InterPro" id="IPR003115">
    <property type="entry name" value="ParB_N"/>
</dbReference>
<dbReference type="SMART" id="SM00470">
    <property type="entry name" value="ParB"/>
    <property type="match status" value="1"/>
</dbReference>
<proteinExistence type="predicted"/>
<organism evidence="3 4">
    <name type="scientific">Streptomyces marokkonensis</name>
    <dbReference type="NCBI Taxonomy" id="324855"/>
    <lineage>
        <taxon>Bacteria</taxon>
        <taxon>Bacillati</taxon>
        <taxon>Actinomycetota</taxon>
        <taxon>Actinomycetes</taxon>
        <taxon>Kitasatosporales</taxon>
        <taxon>Streptomycetaceae</taxon>
        <taxon>Streptomyces</taxon>
    </lineage>
</organism>
<feature type="compositionally biased region" description="Basic residues" evidence="1">
    <location>
        <begin position="520"/>
        <end position="530"/>
    </location>
</feature>
<gene>
    <name evidence="3" type="ORF">ACFVZC_26620</name>
</gene>
<dbReference type="Pfam" id="PF02195">
    <property type="entry name" value="ParB_N"/>
    <property type="match status" value="1"/>
</dbReference>
<feature type="domain" description="ParB-like N-terminal" evidence="2">
    <location>
        <begin position="230"/>
        <end position="331"/>
    </location>
</feature>
<feature type="region of interest" description="Disordered" evidence="1">
    <location>
        <begin position="694"/>
        <end position="731"/>
    </location>
</feature>
<dbReference type="EMBL" id="JBHVZQ010000029">
    <property type="protein sequence ID" value="MFF1276953.1"/>
    <property type="molecule type" value="Genomic_DNA"/>
</dbReference>
<feature type="region of interest" description="Disordered" evidence="1">
    <location>
        <begin position="516"/>
        <end position="542"/>
    </location>
</feature>
<keyword evidence="4" id="KW-1185">Reference proteome</keyword>
<reference evidence="3 4" key="1">
    <citation type="submission" date="2024-09" db="EMBL/GenBank/DDBJ databases">
        <title>The Natural Products Discovery Center: Release of the First 8490 Sequenced Strains for Exploring Actinobacteria Biosynthetic Diversity.</title>
        <authorList>
            <person name="Kalkreuter E."/>
            <person name="Kautsar S.A."/>
            <person name="Yang D."/>
            <person name="Bader C.D."/>
            <person name="Teijaro C.N."/>
            <person name="Fluegel L."/>
            <person name="Davis C.M."/>
            <person name="Simpson J.R."/>
            <person name="Lauterbach L."/>
            <person name="Steele A.D."/>
            <person name="Gui C."/>
            <person name="Meng S."/>
            <person name="Li G."/>
            <person name="Viehrig K."/>
            <person name="Ye F."/>
            <person name="Su P."/>
            <person name="Kiefer A.F."/>
            <person name="Nichols A."/>
            <person name="Cepeda A.J."/>
            <person name="Yan W."/>
            <person name="Fan B."/>
            <person name="Jiang Y."/>
            <person name="Adhikari A."/>
            <person name="Zheng C.-J."/>
            <person name="Schuster L."/>
            <person name="Cowan T.M."/>
            <person name="Smanski M.J."/>
            <person name="Chevrette M.G."/>
            <person name="De Carvalho L.P.S."/>
            <person name="Shen B."/>
        </authorList>
    </citation>
    <scope>NUCLEOTIDE SEQUENCE [LARGE SCALE GENOMIC DNA]</scope>
    <source>
        <strain evidence="3 4">NPDC058328</strain>
    </source>
</reference>
<dbReference type="Gene3D" id="3.90.1530.30">
    <property type="match status" value="1"/>
</dbReference>
<accession>A0ABW6QCK1</accession>
<dbReference type="Proteomes" id="UP001601627">
    <property type="component" value="Unassembled WGS sequence"/>
</dbReference>
<dbReference type="InterPro" id="IPR036086">
    <property type="entry name" value="ParB/Sulfiredoxin_sf"/>
</dbReference>
<evidence type="ECO:0000256" key="1">
    <source>
        <dbReference type="SAM" id="MobiDB-lite"/>
    </source>
</evidence>
<dbReference type="SUPFAM" id="SSF110849">
    <property type="entry name" value="ParB/Sulfiredoxin"/>
    <property type="match status" value="1"/>
</dbReference>
<feature type="region of interest" description="Disordered" evidence="1">
    <location>
        <begin position="188"/>
        <end position="221"/>
    </location>
</feature>
<feature type="compositionally biased region" description="Acidic residues" evidence="1">
    <location>
        <begin position="721"/>
        <end position="731"/>
    </location>
</feature>
<name>A0ABW6QCK1_9ACTN</name>
<feature type="compositionally biased region" description="Low complexity" evidence="1">
    <location>
        <begin position="209"/>
        <end position="221"/>
    </location>
</feature>